<reference evidence="2" key="1">
    <citation type="submission" date="2015-07" db="EMBL/GenBank/DDBJ databases">
        <authorList>
            <person name="Wibberg D."/>
        </authorList>
    </citation>
    <scope>NUCLEOTIDE SEQUENCE [LARGE SCALE GENOMIC DNA]</scope>
</reference>
<evidence type="ECO:0000313" key="2">
    <source>
        <dbReference type="Proteomes" id="UP000046187"/>
    </source>
</evidence>
<evidence type="ECO:0008006" key="3">
    <source>
        <dbReference type="Google" id="ProtNLM"/>
    </source>
</evidence>
<name>A0A0K2ZDL9_9XANT</name>
<dbReference type="EMBL" id="CXOI01000011">
    <property type="protein sequence ID" value="CTP83483.1"/>
    <property type="molecule type" value="Genomic_DNA"/>
</dbReference>
<gene>
    <name evidence="1" type="ORF">XTALMG727_0639</name>
</gene>
<sequence>MKTGCNEPGNECSHAWELMPWVLQASATEEEHEWLIAHLAKCASCSAEFAQQSRLRMAMSLPSDVPVDAEAGLQRLLGRLDAPEPQRLPVRVRASWTTRALVAAALVQAVGLGVLGVRLSASDQGQGSNYRTLSETAQPLAADAIRVVPDARMTLGDWDAVLHKLQLRVVAGPNGAGAYTLVPVQAGAPAQPQRSVQQLRATPGIRLAEPIAAP</sequence>
<protein>
    <recommendedName>
        <fullName evidence="3">Zinc-finger domain-containing protein</fullName>
    </recommendedName>
</protein>
<evidence type="ECO:0000313" key="1">
    <source>
        <dbReference type="EMBL" id="CTP83483.1"/>
    </source>
</evidence>
<proteinExistence type="predicted"/>
<organism evidence="1 2">
    <name type="scientific">Xanthomonas graminis pv. arrhenatheri LMG 727</name>
    <dbReference type="NCBI Taxonomy" id="1195923"/>
    <lineage>
        <taxon>Bacteria</taxon>
        <taxon>Pseudomonadati</taxon>
        <taxon>Pseudomonadota</taxon>
        <taxon>Gammaproteobacteria</taxon>
        <taxon>Lysobacterales</taxon>
        <taxon>Lysobacteraceae</taxon>
        <taxon>Xanthomonas</taxon>
        <taxon>Xanthomonas translucens group</taxon>
        <taxon>Xanthomonas graminis</taxon>
    </lineage>
</organism>
<dbReference type="RefSeq" id="WP_053834235.1">
    <property type="nucleotide sequence ID" value="NZ_CXOI01000011.1"/>
</dbReference>
<dbReference type="Proteomes" id="UP000046187">
    <property type="component" value="Unassembled WGS sequence"/>
</dbReference>
<dbReference type="AlphaFoldDB" id="A0A0K2ZDL9"/>
<keyword evidence="2" id="KW-1185">Reference proteome</keyword>
<accession>A0A0K2ZDL9</accession>